<dbReference type="GO" id="GO:0055038">
    <property type="term" value="C:recycling endosome membrane"/>
    <property type="evidence" value="ECO:0007669"/>
    <property type="project" value="TreeGrafter"/>
</dbReference>
<protein>
    <submittedName>
        <fullName evidence="12">BAIP3 protein</fullName>
    </submittedName>
</protein>
<comment type="caution">
    <text evidence="12">The sequence shown here is derived from an EMBL/GenBank/DDBJ whole genome shotgun (WGS) entry which is preliminary data.</text>
</comment>
<dbReference type="InterPro" id="IPR052095">
    <property type="entry name" value="UNC-13_domain"/>
</dbReference>
<dbReference type="PROSITE" id="PS51258">
    <property type="entry name" value="MHD1"/>
    <property type="match status" value="1"/>
</dbReference>
<evidence type="ECO:0000313" key="13">
    <source>
        <dbReference type="Proteomes" id="UP000886611"/>
    </source>
</evidence>
<dbReference type="InterPro" id="IPR014772">
    <property type="entry name" value="Munc13_dom-2"/>
</dbReference>
<dbReference type="PANTHER" id="PTHR45999:SF1">
    <property type="entry name" value="BAI1-ASSOCIATED PROTEIN 3"/>
    <property type="match status" value="1"/>
</dbReference>
<name>A0A8X8BIW5_POLSE</name>
<evidence type="ECO:0000256" key="8">
    <source>
        <dbReference type="SAM" id="MobiDB-lite"/>
    </source>
</evidence>
<dbReference type="GO" id="GO:0005886">
    <property type="term" value="C:plasma membrane"/>
    <property type="evidence" value="ECO:0007669"/>
    <property type="project" value="TreeGrafter"/>
</dbReference>
<dbReference type="Proteomes" id="UP000886611">
    <property type="component" value="Unassembled WGS sequence"/>
</dbReference>
<evidence type="ECO:0000256" key="2">
    <source>
        <dbReference type="ARBA" id="ARBA00004496"/>
    </source>
</evidence>
<dbReference type="InterPro" id="IPR035892">
    <property type="entry name" value="C2_domain_sf"/>
</dbReference>
<dbReference type="Pfam" id="PF00168">
    <property type="entry name" value="C2"/>
    <property type="match status" value="3"/>
</dbReference>
<feature type="region of interest" description="Disordered" evidence="8">
    <location>
        <begin position="70"/>
        <end position="101"/>
    </location>
</feature>
<feature type="non-terminal residue" evidence="12">
    <location>
        <position position="1"/>
    </location>
</feature>
<dbReference type="InterPro" id="IPR014770">
    <property type="entry name" value="Munc13_1"/>
</dbReference>
<evidence type="ECO:0000256" key="7">
    <source>
        <dbReference type="ARBA" id="ARBA00022753"/>
    </source>
</evidence>
<feature type="compositionally biased region" description="Polar residues" evidence="8">
    <location>
        <begin position="91"/>
        <end position="101"/>
    </location>
</feature>
<evidence type="ECO:0000259" key="11">
    <source>
        <dbReference type="PROSITE" id="PS51259"/>
    </source>
</evidence>
<dbReference type="PROSITE" id="PS50004">
    <property type="entry name" value="C2"/>
    <property type="match status" value="2"/>
</dbReference>
<dbReference type="PANTHER" id="PTHR45999">
    <property type="entry name" value="UNC-13-4A, ISOFORM B"/>
    <property type="match status" value="1"/>
</dbReference>
<proteinExistence type="inferred from homology"/>
<evidence type="ECO:0000259" key="10">
    <source>
        <dbReference type="PROSITE" id="PS51258"/>
    </source>
</evidence>
<dbReference type="RefSeq" id="XP_039631244.1">
    <property type="nucleotide sequence ID" value="XM_039775310.1"/>
</dbReference>
<dbReference type="GO" id="GO:0032588">
    <property type="term" value="C:trans-Golgi network membrane"/>
    <property type="evidence" value="ECO:0007669"/>
    <property type="project" value="TreeGrafter"/>
</dbReference>
<keyword evidence="5" id="KW-0268">Exocytosis</keyword>
<evidence type="ECO:0000259" key="9">
    <source>
        <dbReference type="PROSITE" id="PS50004"/>
    </source>
</evidence>
<dbReference type="AlphaFoldDB" id="A0A8X8BIW5"/>
<feature type="compositionally biased region" description="Polar residues" evidence="8">
    <location>
        <begin position="38"/>
        <end position="49"/>
    </location>
</feature>
<feature type="domain" description="MHD2" evidence="11">
    <location>
        <begin position="881"/>
        <end position="989"/>
    </location>
</feature>
<dbReference type="Gene3D" id="2.60.40.150">
    <property type="entry name" value="C2 domain"/>
    <property type="match status" value="2"/>
</dbReference>
<dbReference type="GO" id="GO:0000149">
    <property type="term" value="F:SNARE binding"/>
    <property type="evidence" value="ECO:0007669"/>
    <property type="project" value="TreeGrafter"/>
</dbReference>
<dbReference type="GO" id="GO:0031902">
    <property type="term" value="C:late endosome membrane"/>
    <property type="evidence" value="ECO:0007669"/>
    <property type="project" value="TreeGrafter"/>
</dbReference>
<feature type="domain" description="MHD1" evidence="10">
    <location>
        <begin position="647"/>
        <end position="768"/>
    </location>
</feature>
<dbReference type="Gene3D" id="1.10.357.50">
    <property type="match status" value="1"/>
</dbReference>
<comment type="similarity">
    <text evidence="4">Belongs to the unc-13 family.</text>
</comment>
<sequence>MSMSTLLELKSSVLRQVQSRQSFRRRADTVASPGSFGNPETSNRESSATRSDHDNGEFFERLKIILQKQEAMQRSTRSEVSMESRPPPPESTGQNRGPQYQGLSRRELDLLYEEAVYTVVNRVGVTSPDYVTNEEDLFSYLQEVFQVGPDEHDIILQRVKEAKRTSYSLKVSVKEGRNLLAKDANGYSDPYCMLGILLGQSPKDPEEKKERKFSFRKKKDKIEKKSSIRDVLPAKVIQVTEVKPETLNPVWNETFTFEIDDVYNDQLHLDIWDHDDDVSVADACKKLNEVSGFKGMGRYFKQIAKSVRANGTAGSAVEENVDDFLGCLNIGINEIPVEGVDRWFKLEPRSSASSVQGECHLALKLISSQRDTSLSKKESYVTIHKLFLRQIIEYEHAQIKIDSYAWKGQLSKPAWTVLSHHAAQIDLSPLHRVILQWQSFSKHHEVESLDYSYLLELLKNIEEKWTTDVLSTELERSLAESFTSFREYCLALLKNLRELFPVNRPRAITRLDYMLRCLNQIHCLQAFKTLCPFHNELHVEITTVLKKSTLEWYERLASSLKPDEGPSLEQLRILVRIIDAVYADVQRDYHVYNQLFYSTVKADYFSITYRQLEKLAADDISAAMEKVCGMLEQEGCKLVQSMGETLFELYITLKALKQFQEFLPTKDSKCLSLASFHNWFQSFIHKWLQIVHEKCCERIKKAVEVDKMEHVDTLSKHSSSAVDVTSCLTEVKEFWVQLAWPDAAGAFVFLTRLTDDICSAVVWYSELIKHKTERGQQGQESKRITNQLCIALNNIEHVRRFICNLPRDLDWNSLEAAMEESSGADSKEQVHKALSAQLLNIDVDLRREAKRMIAHLTDKMVADLKKYIQHISLSPDSIHNDEAISPLMKYLDDTLIILSGSLVKENLSRVLQGLWALLLKLILDTVAENRGVSLEFYGRFYYTVEALVEFFHAEGVGLPVEELKNEEYKMLEEELRLNKCSSNELIEQYYTEKIALQKTLRQSRYGRISVKCYYEASEQKLYVEILHAADLIALDANGLSDPFVIIEVCPHHIFPMSRSQRTQVKHKTLHPVFDELFVFHVTQEQHKKKSACILFTIMDHDWLSANDFAGEAVLSLTDCCGSDKPTTHGGVKNAQPLILHLARPKPSEKPILKMLEARSTDREAQEFVKKLKELEKSMGETD</sequence>
<comment type="subcellular location">
    <subcellularLocation>
        <location evidence="2">Cytoplasm</location>
    </subcellularLocation>
    <subcellularLocation>
        <location evidence="3">Late endosome</location>
    </subcellularLocation>
    <subcellularLocation>
        <location evidence="1">Recycling endosome</location>
    </subcellularLocation>
</comment>
<dbReference type="SUPFAM" id="SSF49562">
    <property type="entry name" value="C2 domain (Calcium/lipid-binding domain, CaLB)"/>
    <property type="match status" value="2"/>
</dbReference>
<dbReference type="GO" id="GO:0001956">
    <property type="term" value="P:positive regulation of neurotransmitter secretion"/>
    <property type="evidence" value="ECO:0007669"/>
    <property type="project" value="TreeGrafter"/>
</dbReference>
<dbReference type="GeneID" id="120542696"/>
<dbReference type="EMBL" id="JAATIS010009265">
    <property type="protein sequence ID" value="KAG2456117.1"/>
    <property type="molecule type" value="Genomic_DNA"/>
</dbReference>
<keyword evidence="13" id="KW-1185">Reference proteome</keyword>
<dbReference type="RefSeq" id="XP_039631243.1">
    <property type="nucleotide sequence ID" value="XM_039775309.1"/>
</dbReference>
<feature type="domain" description="C2" evidence="9">
    <location>
        <begin position="148"/>
        <end position="307"/>
    </location>
</feature>
<dbReference type="InterPro" id="IPR010439">
    <property type="entry name" value="MUN_dom"/>
</dbReference>
<dbReference type="PROSITE" id="PS51259">
    <property type="entry name" value="MHD2"/>
    <property type="match status" value="1"/>
</dbReference>
<dbReference type="GO" id="GO:0098793">
    <property type="term" value="C:presynapse"/>
    <property type="evidence" value="ECO:0007669"/>
    <property type="project" value="GOC"/>
</dbReference>
<evidence type="ECO:0000256" key="1">
    <source>
        <dbReference type="ARBA" id="ARBA00004172"/>
    </source>
</evidence>
<evidence type="ECO:0000256" key="3">
    <source>
        <dbReference type="ARBA" id="ARBA00004603"/>
    </source>
</evidence>
<feature type="domain" description="C2" evidence="9">
    <location>
        <begin position="1004"/>
        <end position="1130"/>
    </location>
</feature>
<dbReference type="GO" id="GO:0006887">
    <property type="term" value="P:exocytosis"/>
    <property type="evidence" value="ECO:0007669"/>
    <property type="project" value="UniProtKB-KW"/>
</dbReference>
<evidence type="ECO:0000256" key="5">
    <source>
        <dbReference type="ARBA" id="ARBA00022483"/>
    </source>
</evidence>
<evidence type="ECO:0000256" key="6">
    <source>
        <dbReference type="ARBA" id="ARBA00022490"/>
    </source>
</evidence>
<keyword evidence="7" id="KW-0967">Endosome</keyword>
<evidence type="ECO:0000313" key="12">
    <source>
        <dbReference type="EMBL" id="KAG2456117.1"/>
    </source>
</evidence>
<dbReference type="OrthoDB" id="7976202at2759"/>
<dbReference type="CDD" id="cd04009">
    <property type="entry name" value="C2B_Munc13-like"/>
    <property type="match status" value="1"/>
</dbReference>
<dbReference type="InterPro" id="IPR000008">
    <property type="entry name" value="C2_dom"/>
</dbReference>
<dbReference type="GO" id="GO:1905413">
    <property type="term" value="P:regulation of dense core granule exocytosis"/>
    <property type="evidence" value="ECO:0007669"/>
    <property type="project" value="TreeGrafter"/>
</dbReference>
<dbReference type="GO" id="GO:0099503">
    <property type="term" value="C:secretory vesicle"/>
    <property type="evidence" value="ECO:0007669"/>
    <property type="project" value="TreeGrafter"/>
</dbReference>
<reference evidence="12 13" key="1">
    <citation type="journal article" date="2021" name="Cell">
        <title>Tracing the genetic footprints of vertebrate landing in non-teleost ray-finned fishes.</title>
        <authorList>
            <person name="Bi X."/>
            <person name="Wang K."/>
            <person name="Yang L."/>
            <person name="Pan H."/>
            <person name="Jiang H."/>
            <person name="Wei Q."/>
            <person name="Fang M."/>
            <person name="Yu H."/>
            <person name="Zhu C."/>
            <person name="Cai Y."/>
            <person name="He Y."/>
            <person name="Gan X."/>
            <person name="Zeng H."/>
            <person name="Yu D."/>
            <person name="Zhu Y."/>
            <person name="Jiang H."/>
            <person name="Qiu Q."/>
            <person name="Yang H."/>
            <person name="Zhang Y.E."/>
            <person name="Wang W."/>
            <person name="Zhu M."/>
            <person name="He S."/>
            <person name="Zhang G."/>
        </authorList>
    </citation>
    <scope>NUCLEOTIDE SEQUENCE [LARGE SCALE GENOMIC DNA]</scope>
    <source>
        <strain evidence="12">Bchr_013</strain>
    </source>
</reference>
<dbReference type="Pfam" id="PF06292">
    <property type="entry name" value="MUN"/>
    <property type="match status" value="1"/>
</dbReference>
<organism evidence="12 13">
    <name type="scientific">Polypterus senegalus</name>
    <name type="common">Senegal bichir</name>
    <dbReference type="NCBI Taxonomy" id="55291"/>
    <lineage>
        <taxon>Eukaryota</taxon>
        <taxon>Metazoa</taxon>
        <taxon>Chordata</taxon>
        <taxon>Craniata</taxon>
        <taxon>Vertebrata</taxon>
        <taxon>Euteleostomi</taxon>
        <taxon>Actinopterygii</taxon>
        <taxon>Polypteriformes</taxon>
        <taxon>Polypteridae</taxon>
        <taxon>Polypterus</taxon>
    </lineage>
</organism>
<feature type="non-terminal residue" evidence="12">
    <location>
        <position position="1182"/>
    </location>
</feature>
<dbReference type="CDD" id="cd08676">
    <property type="entry name" value="C2A_Munc13-like"/>
    <property type="match status" value="1"/>
</dbReference>
<dbReference type="SMART" id="SM00239">
    <property type="entry name" value="C2"/>
    <property type="match status" value="2"/>
</dbReference>
<feature type="region of interest" description="Disordered" evidence="8">
    <location>
        <begin position="17"/>
        <end position="54"/>
    </location>
</feature>
<accession>A0A8X8BIW5</accession>
<gene>
    <name evidence="12" type="primary">Baiap3</name>
    <name evidence="12" type="ORF">GTO96_0007767</name>
</gene>
<keyword evidence="6" id="KW-0963">Cytoplasm</keyword>
<evidence type="ECO:0000256" key="4">
    <source>
        <dbReference type="ARBA" id="ARBA00005823"/>
    </source>
</evidence>